<dbReference type="InterPro" id="IPR039365">
    <property type="entry name" value="IS701-like"/>
</dbReference>
<protein>
    <submittedName>
        <fullName evidence="2">Transposase</fullName>
    </submittedName>
</protein>
<dbReference type="STRING" id="114686.BM536_017470"/>
<organism evidence="2 3">
    <name type="scientific">Streptomyces phaeoluteigriseus</name>
    <dbReference type="NCBI Taxonomy" id="114686"/>
    <lineage>
        <taxon>Bacteria</taxon>
        <taxon>Bacillati</taxon>
        <taxon>Actinomycetota</taxon>
        <taxon>Actinomycetes</taxon>
        <taxon>Kitasatosporales</taxon>
        <taxon>Streptomycetaceae</taxon>
        <taxon>Streptomyces</taxon>
        <taxon>Streptomyces aurantiacus group</taxon>
    </lineage>
</organism>
<feature type="domain" description="Transposase IS701-like DDE" evidence="1">
    <location>
        <begin position="8"/>
        <end position="233"/>
    </location>
</feature>
<accession>A0A1V6MRN0</accession>
<reference evidence="3" key="1">
    <citation type="submission" date="2016-11" db="EMBL/GenBank/DDBJ databases">
        <authorList>
            <person name="Schniete J.K."/>
            <person name="Salih T."/>
            <person name="Algora Gallardo L."/>
            <person name="Martinez Fernandez S."/>
            <person name="Herron P.R."/>
        </authorList>
    </citation>
    <scope>NUCLEOTIDE SEQUENCE [LARGE SCALE GENOMIC DNA]</scope>
    <source>
        <strain evidence="3">DSM 41896</strain>
    </source>
</reference>
<evidence type="ECO:0000313" key="2">
    <source>
        <dbReference type="EMBL" id="OQD55124.1"/>
    </source>
</evidence>
<dbReference type="PANTHER" id="PTHR33627:SF1">
    <property type="entry name" value="TRANSPOSASE"/>
    <property type="match status" value="1"/>
</dbReference>
<evidence type="ECO:0000259" key="1">
    <source>
        <dbReference type="Pfam" id="PF13546"/>
    </source>
</evidence>
<proteinExistence type="predicted"/>
<sequence length="403" mass="44370">MADFSDEVFGGIRRVDQRRWAQAYLSGLLITPGNKSVRRLAQHVSTSPTAAQSLRQFVSASPWCWDSVMRKLTRWAEKTCTPASACTIHRVVVLKSGERSVGVHRYFDPVTRRTLNCQLAVGALLSFGSVQVPVDWRLHLPASWTQEAQPRRRARIPDAVRYQPLGEQMLDLVDALTSRTTQPSVPLVTDMSDTPEAASFVRGLNRRGRELVVALPPYLRVHPDEESAPRTRGLVAAAECVSSARAADTVLVTAADERQRHTQVRSALVRLPGDRKAGPPDGPFRLLTEVTPDSRPGPVWITNVTDRPLDDIMSLATLRSDAAASIDTMKRDFGLGDFEGRSFPGWYHHVALVSAAYAYRHLAAPLQPARRADEAGGTVAAAAAAAVRRPSGELRHWPPAYER</sequence>
<dbReference type="AlphaFoldDB" id="A0A1V6MRN0"/>
<reference evidence="2 3" key="2">
    <citation type="submission" date="2017-02" db="EMBL/GenBank/DDBJ databases">
        <title>Draft genome sequence of Streptomyces phaeoluteigriseus type strain DSM41896.</title>
        <authorList>
            <person name="Salih T.S."/>
            <person name="Algora Gallardo L."/>
            <person name="Melo Santos T."/>
            <person name="Filgueira Martinez S."/>
            <person name="Herron P.R."/>
        </authorList>
    </citation>
    <scope>NUCLEOTIDE SEQUENCE [LARGE SCALE GENOMIC DNA]</scope>
    <source>
        <strain evidence="2 3">DSM 41896</strain>
    </source>
</reference>
<dbReference type="Pfam" id="PF13546">
    <property type="entry name" value="DDE_5"/>
    <property type="match status" value="1"/>
</dbReference>
<dbReference type="InterPro" id="IPR038721">
    <property type="entry name" value="IS701-like_DDE_dom"/>
</dbReference>
<name>A0A1V6MRN0_9ACTN</name>
<comment type="caution">
    <text evidence="2">The sequence shown here is derived from an EMBL/GenBank/DDBJ whole genome shotgun (WGS) entry which is preliminary data.</text>
</comment>
<gene>
    <name evidence="2" type="ORF">BM536_017470</name>
</gene>
<dbReference type="PANTHER" id="PTHR33627">
    <property type="entry name" value="TRANSPOSASE"/>
    <property type="match status" value="1"/>
</dbReference>
<dbReference type="Proteomes" id="UP000184286">
    <property type="component" value="Unassembled WGS sequence"/>
</dbReference>
<evidence type="ECO:0000313" key="3">
    <source>
        <dbReference type="Proteomes" id="UP000184286"/>
    </source>
</evidence>
<dbReference type="EMBL" id="MPOH02000014">
    <property type="protein sequence ID" value="OQD55124.1"/>
    <property type="molecule type" value="Genomic_DNA"/>
</dbReference>